<organism evidence="1 2">
    <name type="scientific">Pseudomonas corrugata</name>
    <dbReference type="NCBI Taxonomy" id="47879"/>
    <lineage>
        <taxon>Bacteria</taxon>
        <taxon>Pseudomonadati</taxon>
        <taxon>Pseudomonadota</taxon>
        <taxon>Gammaproteobacteria</taxon>
        <taxon>Pseudomonadales</taxon>
        <taxon>Pseudomonadaceae</taxon>
        <taxon>Pseudomonas</taxon>
    </lineage>
</organism>
<dbReference type="AlphaFoldDB" id="A0A3M3EWG5"/>
<dbReference type="EMBL" id="RBOJ01000028">
    <property type="protein sequence ID" value="RMM53774.1"/>
    <property type="molecule type" value="Genomic_DNA"/>
</dbReference>
<evidence type="ECO:0000313" key="2">
    <source>
        <dbReference type="Proteomes" id="UP000270661"/>
    </source>
</evidence>
<dbReference type="Proteomes" id="UP000270661">
    <property type="component" value="Unassembled WGS sequence"/>
</dbReference>
<comment type="caution">
    <text evidence="1">The sequence shown here is derived from an EMBL/GenBank/DDBJ whole genome shotgun (WGS) entry which is preliminary data.</text>
</comment>
<proteinExistence type="predicted"/>
<evidence type="ECO:0000313" key="1">
    <source>
        <dbReference type="EMBL" id="RMM53774.1"/>
    </source>
</evidence>
<sequence length="81" mass="9034">MMAKQEIRLFKEDIDDDSSPDVVVEFYKDEALQFATFISASKANGAYDTVNVKTDTDADGDMDVQDENALLELAKAFSVFE</sequence>
<gene>
    <name evidence="1" type="ORF">ALQ77_03814</name>
</gene>
<accession>A0A3M3EWG5</accession>
<reference evidence="1 2" key="1">
    <citation type="submission" date="2018-08" db="EMBL/GenBank/DDBJ databases">
        <title>Recombination of ecologically and evolutionarily significant loci maintains genetic cohesion in the Pseudomonas syringae species complex.</title>
        <authorList>
            <person name="Dillon M."/>
            <person name="Thakur S."/>
            <person name="Almeida R.N.D."/>
            <person name="Weir B.S."/>
            <person name="Guttman D.S."/>
        </authorList>
    </citation>
    <scope>NUCLEOTIDE SEQUENCE [LARGE SCALE GENOMIC DNA]</scope>
    <source>
        <strain evidence="1 2">NCPPB2445</strain>
    </source>
</reference>
<name>A0A3M3EWG5_9PSED</name>
<protein>
    <submittedName>
        <fullName evidence="1">Uncharacterized protein</fullName>
    </submittedName>
</protein>
<keyword evidence="2" id="KW-1185">Reference proteome</keyword>